<name>A0ABP9A642_9MICO</name>
<dbReference type="InterPro" id="IPR000182">
    <property type="entry name" value="GNAT_dom"/>
</dbReference>
<dbReference type="SUPFAM" id="SSF55729">
    <property type="entry name" value="Acyl-CoA N-acyltransferases (Nat)"/>
    <property type="match status" value="1"/>
</dbReference>
<dbReference type="Proteomes" id="UP001501645">
    <property type="component" value="Unassembled WGS sequence"/>
</dbReference>
<evidence type="ECO:0000313" key="3">
    <source>
        <dbReference type="EMBL" id="GAA4773024.1"/>
    </source>
</evidence>
<dbReference type="PROSITE" id="PS51186">
    <property type="entry name" value="GNAT"/>
    <property type="match status" value="1"/>
</dbReference>
<dbReference type="PANTHER" id="PTHR13947">
    <property type="entry name" value="GNAT FAMILY N-ACETYLTRANSFERASE"/>
    <property type="match status" value="1"/>
</dbReference>
<keyword evidence="1" id="KW-0808">Transferase</keyword>
<dbReference type="Pfam" id="PF00583">
    <property type="entry name" value="Acetyltransf_1"/>
    <property type="match status" value="1"/>
</dbReference>
<dbReference type="InterPro" id="IPR016181">
    <property type="entry name" value="Acyl_CoA_acyltransferase"/>
</dbReference>
<reference evidence="4" key="1">
    <citation type="journal article" date="2019" name="Int. J. Syst. Evol. Microbiol.">
        <title>The Global Catalogue of Microorganisms (GCM) 10K type strain sequencing project: providing services to taxonomists for standard genome sequencing and annotation.</title>
        <authorList>
            <consortium name="The Broad Institute Genomics Platform"/>
            <consortium name="The Broad Institute Genome Sequencing Center for Infectious Disease"/>
            <person name="Wu L."/>
            <person name="Ma J."/>
        </authorList>
    </citation>
    <scope>NUCLEOTIDE SEQUENCE [LARGE SCALE GENOMIC DNA]</scope>
    <source>
        <strain evidence="4">JCM 18537</strain>
    </source>
</reference>
<sequence length="191" mass="20829">MPAARGGRRRPILGGMTTVDERHSLAFAIRTARPAEFAEVGEVTYRGFGHGEPGAPQPDAARLRLLHDASARADAGELLVAATPDRRIVGTASLLRADSPLARQSRDGEAELRLLAVLPEVRRHGVGDALMRVAIARSREWGAPALVLDTGPWNERSQRLYRRLGFVRMPERETIPSSRGGMLAVYRLPLG</sequence>
<evidence type="ECO:0000313" key="4">
    <source>
        <dbReference type="Proteomes" id="UP001501645"/>
    </source>
</evidence>
<evidence type="ECO:0000259" key="2">
    <source>
        <dbReference type="PROSITE" id="PS51186"/>
    </source>
</evidence>
<evidence type="ECO:0000256" key="1">
    <source>
        <dbReference type="ARBA" id="ARBA00022679"/>
    </source>
</evidence>
<dbReference type="EMBL" id="BAABKO010000002">
    <property type="protein sequence ID" value="GAA4773024.1"/>
    <property type="molecule type" value="Genomic_DNA"/>
</dbReference>
<gene>
    <name evidence="3" type="ORF">GCM10023351_16660</name>
</gene>
<accession>A0ABP9A642</accession>
<feature type="domain" description="N-acetyltransferase" evidence="2">
    <location>
        <begin position="27"/>
        <end position="189"/>
    </location>
</feature>
<dbReference type="PANTHER" id="PTHR13947:SF37">
    <property type="entry name" value="LD18367P"/>
    <property type="match status" value="1"/>
</dbReference>
<dbReference type="InterPro" id="IPR050769">
    <property type="entry name" value="NAT_camello-type"/>
</dbReference>
<proteinExistence type="predicted"/>
<organism evidence="3 4">
    <name type="scientific">Microbacterium gilvum</name>
    <dbReference type="NCBI Taxonomy" id="1336204"/>
    <lineage>
        <taxon>Bacteria</taxon>
        <taxon>Bacillati</taxon>
        <taxon>Actinomycetota</taxon>
        <taxon>Actinomycetes</taxon>
        <taxon>Micrococcales</taxon>
        <taxon>Microbacteriaceae</taxon>
        <taxon>Microbacterium</taxon>
    </lineage>
</organism>
<dbReference type="Gene3D" id="3.40.630.30">
    <property type="match status" value="1"/>
</dbReference>
<dbReference type="CDD" id="cd04301">
    <property type="entry name" value="NAT_SF"/>
    <property type="match status" value="1"/>
</dbReference>
<keyword evidence="4" id="KW-1185">Reference proteome</keyword>
<protein>
    <recommendedName>
        <fullName evidence="2">N-acetyltransferase domain-containing protein</fullName>
    </recommendedName>
</protein>
<comment type="caution">
    <text evidence="3">The sequence shown here is derived from an EMBL/GenBank/DDBJ whole genome shotgun (WGS) entry which is preliminary data.</text>
</comment>